<dbReference type="EMBL" id="MU842833">
    <property type="protein sequence ID" value="KAK2032192.1"/>
    <property type="molecule type" value="Genomic_DNA"/>
</dbReference>
<dbReference type="Proteomes" id="UP001232148">
    <property type="component" value="Unassembled WGS sequence"/>
</dbReference>
<name>A0AAD9HPS0_9PEZI</name>
<keyword evidence="2" id="KW-1185">Reference proteome</keyword>
<accession>A0AAD9HPS0</accession>
<evidence type="ECO:0000313" key="1">
    <source>
        <dbReference type="EMBL" id="KAK2032192.1"/>
    </source>
</evidence>
<gene>
    <name evidence="1" type="ORF">LX32DRAFT_219252</name>
</gene>
<proteinExistence type="predicted"/>
<organism evidence="1 2">
    <name type="scientific">Colletotrichum zoysiae</name>
    <dbReference type="NCBI Taxonomy" id="1216348"/>
    <lineage>
        <taxon>Eukaryota</taxon>
        <taxon>Fungi</taxon>
        <taxon>Dikarya</taxon>
        <taxon>Ascomycota</taxon>
        <taxon>Pezizomycotina</taxon>
        <taxon>Sordariomycetes</taxon>
        <taxon>Hypocreomycetidae</taxon>
        <taxon>Glomerellales</taxon>
        <taxon>Glomerellaceae</taxon>
        <taxon>Colletotrichum</taxon>
        <taxon>Colletotrichum graminicola species complex</taxon>
    </lineage>
</organism>
<protein>
    <submittedName>
        <fullName evidence="1">Uncharacterized protein</fullName>
    </submittedName>
</protein>
<comment type="caution">
    <text evidence="1">The sequence shown here is derived from an EMBL/GenBank/DDBJ whole genome shotgun (WGS) entry which is preliminary data.</text>
</comment>
<sequence>MGIENSSEGPCPAALVGCKTCPRPFVLHRLPGSWPSSRGFARPGHWREHSIHFNPIARQAKLDLCPSRHRPPATAPWLCIPTYGLYLSRTSSDRLRMCHCRDNLPCGITPPCCSLRRVLSLTLLAHITPHDVYPPRLSNPSRASGNWYLLPTGQHRQGCSRCDETTGQIMAALLNTVQMYALRAKDQHQVTRLAKRHVPLTSSPHP</sequence>
<evidence type="ECO:0000313" key="2">
    <source>
        <dbReference type="Proteomes" id="UP001232148"/>
    </source>
</evidence>
<reference evidence="1" key="1">
    <citation type="submission" date="2021-06" db="EMBL/GenBank/DDBJ databases">
        <title>Comparative genomics, transcriptomics and evolutionary studies reveal genomic signatures of adaptation to plant cell wall in hemibiotrophic fungi.</title>
        <authorList>
            <consortium name="DOE Joint Genome Institute"/>
            <person name="Baroncelli R."/>
            <person name="Diaz J.F."/>
            <person name="Benocci T."/>
            <person name="Peng M."/>
            <person name="Battaglia E."/>
            <person name="Haridas S."/>
            <person name="Andreopoulos W."/>
            <person name="Labutti K."/>
            <person name="Pangilinan J."/>
            <person name="Floch G.L."/>
            <person name="Makela M.R."/>
            <person name="Henrissat B."/>
            <person name="Grigoriev I.V."/>
            <person name="Crouch J.A."/>
            <person name="De Vries R.P."/>
            <person name="Sukno S.A."/>
            <person name="Thon M.R."/>
        </authorList>
    </citation>
    <scope>NUCLEOTIDE SEQUENCE</scope>
    <source>
        <strain evidence="1">MAFF235873</strain>
    </source>
</reference>
<dbReference type="AlphaFoldDB" id="A0AAD9HPS0"/>